<name>A0A3B7MIA6_9BACT</name>
<sequence>MHYRLKINLLMGLHGHPDPGHGKARQGRIKIPQYWVGTMVLWGVLEECKRMSPPNTPIMAINEHLKKVFLRWQCWWKKHSFLISHP</sequence>
<dbReference type="AlphaFoldDB" id="A0A3B7MIA6"/>
<dbReference type="KEGG" id="pseg:D3H65_04630"/>
<gene>
    <name evidence="1" type="ORF">D3H65_04630</name>
</gene>
<dbReference type="Proteomes" id="UP000263900">
    <property type="component" value="Chromosome"/>
</dbReference>
<accession>A0A3B7MIA6</accession>
<protein>
    <submittedName>
        <fullName evidence="1">Uncharacterized protein</fullName>
    </submittedName>
</protein>
<reference evidence="1 2" key="1">
    <citation type="submission" date="2018-09" db="EMBL/GenBank/DDBJ databases">
        <title>Genome sequencing of strain 6GH32-13.</title>
        <authorList>
            <person name="Weon H.-Y."/>
            <person name="Heo J."/>
            <person name="Kwon S.-W."/>
        </authorList>
    </citation>
    <scope>NUCLEOTIDE SEQUENCE [LARGE SCALE GENOMIC DNA]</scope>
    <source>
        <strain evidence="1 2">5GH32-13</strain>
    </source>
</reference>
<keyword evidence="2" id="KW-1185">Reference proteome</keyword>
<evidence type="ECO:0000313" key="1">
    <source>
        <dbReference type="EMBL" id="AXY73307.1"/>
    </source>
</evidence>
<evidence type="ECO:0000313" key="2">
    <source>
        <dbReference type="Proteomes" id="UP000263900"/>
    </source>
</evidence>
<dbReference type="EMBL" id="CP032157">
    <property type="protein sequence ID" value="AXY73307.1"/>
    <property type="molecule type" value="Genomic_DNA"/>
</dbReference>
<proteinExistence type="predicted"/>
<organism evidence="1 2">
    <name type="scientific">Paraflavitalea soli</name>
    <dbReference type="NCBI Taxonomy" id="2315862"/>
    <lineage>
        <taxon>Bacteria</taxon>
        <taxon>Pseudomonadati</taxon>
        <taxon>Bacteroidota</taxon>
        <taxon>Chitinophagia</taxon>
        <taxon>Chitinophagales</taxon>
        <taxon>Chitinophagaceae</taxon>
        <taxon>Paraflavitalea</taxon>
    </lineage>
</organism>